<sequence length="105" mass="10979">MDSPFAALERRVNAVVGKRLANATATLGNETVSGLFDATYADALGYGGGSRPVFQFDGEQVFAVVEDDPITLRSASGAILFNGTVASVEPDGSGWLLLHLHRSAP</sequence>
<name>A0A516SEW9_9NEIS</name>
<dbReference type="Gene3D" id="2.40.10.180">
    <property type="entry name" value="Phage tail proteins"/>
    <property type="match status" value="1"/>
</dbReference>
<dbReference type="Proteomes" id="UP000317550">
    <property type="component" value="Chromosome"/>
</dbReference>
<dbReference type="AlphaFoldDB" id="A0A516SEW9"/>
<gene>
    <name evidence="1" type="ORF">FNU76_10205</name>
</gene>
<dbReference type="Pfam" id="PF05354">
    <property type="entry name" value="Phage_attach"/>
    <property type="match status" value="1"/>
</dbReference>
<dbReference type="GO" id="GO:0019068">
    <property type="term" value="P:virion assembly"/>
    <property type="evidence" value="ECO:0007669"/>
    <property type="project" value="InterPro"/>
</dbReference>
<dbReference type="RefSeq" id="WP_144278100.1">
    <property type="nucleotide sequence ID" value="NZ_CP041730.1"/>
</dbReference>
<dbReference type="KEGG" id="cari:FNU76_10205"/>
<accession>A0A516SEW9</accession>
<protein>
    <submittedName>
        <fullName evidence="1">Uncharacterized protein</fullName>
    </submittedName>
</protein>
<keyword evidence="2" id="KW-1185">Reference proteome</keyword>
<dbReference type="OrthoDB" id="8794793at2"/>
<proteinExistence type="predicted"/>
<dbReference type="InterPro" id="IPR053734">
    <property type="entry name" value="Phage_Head-Tail_Connect_sf"/>
</dbReference>
<dbReference type="InterPro" id="IPR008018">
    <property type="entry name" value="Phage_tail_attach_FII"/>
</dbReference>
<evidence type="ECO:0000313" key="1">
    <source>
        <dbReference type="EMBL" id="QDQ26706.1"/>
    </source>
</evidence>
<reference evidence="2" key="1">
    <citation type="submission" date="2019-07" db="EMBL/GenBank/DDBJ databases">
        <title>Chitinimonas sp. nov., isolated from Ny-Alesund, arctica soil.</title>
        <authorList>
            <person name="Xu Q."/>
            <person name="Peng F."/>
        </authorList>
    </citation>
    <scope>NUCLEOTIDE SEQUENCE [LARGE SCALE GENOMIC DNA]</scope>
    <source>
        <strain evidence="2">R3-44</strain>
    </source>
</reference>
<organism evidence="1 2">
    <name type="scientific">Chitinimonas arctica</name>
    <dbReference type="NCBI Taxonomy" id="2594795"/>
    <lineage>
        <taxon>Bacteria</taxon>
        <taxon>Pseudomonadati</taxon>
        <taxon>Pseudomonadota</taxon>
        <taxon>Betaproteobacteria</taxon>
        <taxon>Neisseriales</taxon>
        <taxon>Chitinibacteraceae</taxon>
        <taxon>Chitinimonas</taxon>
    </lineage>
</organism>
<evidence type="ECO:0000313" key="2">
    <source>
        <dbReference type="Proteomes" id="UP000317550"/>
    </source>
</evidence>
<dbReference type="EMBL" id="CP041730">
    <property type="protein sequence ID" value="QDQ26706.1"/>
    <property type="molecule type" value="Genomic_DNA"/>
</dbReference>